<dbReference type="AlphaFoldDB" id="A0A0W0STI2"/>
<dbReference type="Pfam" id="PF07254">
    <property type="entry name" value="Cpta_toxin"/>
    <property type="match status" value="1"/>
</dbReference>
<evidence type="ECO:0000313" key="3">
    <source>
        <dbReference type="Proteomes" id="UP000054742"/>
    </source>
</evidence>
<dbReference type="InterPro" id="IPR009883">
    <property type="entry name" value="YgfX"/>
</dbReference>
<evidence type="ECO:0008006" key="4">
    <source>
        <dbReference type="Google" id="ProtNLM"/>
    </source>
</evidence>
<reference evidence="2 3" key="1">
    <citation type="submission" date="2015-11" db="EMBL/GenBank/DDBJ databases">
        <title>Genomic analysis of 38 Legionella species identifies large and diverse effector repertoires.</title>
        <authorList>
            <person name="Burstein D."/>
            <person name="Amaro F."/>
            <person name="Zusman T."/>
            <person name="Lifshitz Z."/>
            <person name="Cohen O."/>
            <person name="Gilbert J.A."/>
            <person name="Pupko T."/>
            <person name="Shuman H.A."/>
            <person name="Segal G."/>
        </authorList>
    </citation>
    <scope>NUCLEOTIDE SEQUENCE [LARGE SCALE GENOMIC DNA]</scope>
    <source>
        <strain evidence="2 3">ATCC 43878</strain>
    </source>
</reference>
<evidence type="ECO:0000256" key="1">
    <source>
        <dbReference type="SAM" id="Phobius"/>
    </source>
</evidence>
<proteinExistence type="predicted"/>
<feature type="transmembrane region" description="Helical" evidence="1">
    <location>
        <begin position="39"/>
        <end position="58"/>
    </location>
</feature>
<protein>
    <recommendedName>
        <fullName evidence="4">Toxin CptA</fullName>
    </recommendedName>
</protein>
<dbReference type="PATRIC" id="fig|29422.6.peg.665"/>
<keyword evidence="1" id="KW-0472">Membrane</keyword>
<feature type="transmembrane region" description="Helical" evidence="1">
    <location>
        <begin position="16"/>
        <end position="33"/>
    </location>
</feature>
<dbReference type="Proteomes" id="UP000054742">
    <property type="component" value="Unassembled WGS sequence"/>
</dbReference>
<accession>A0A0W0STI2</accession>
<dbReference type="EMBL" id="LNXV01000004">
    <property type="protein sequence ID" value="KTC86695.1"/>
    <property type="molecule type" value="Genomic_DNA"/>
</dbReference>
<name>A0A0W0STI2_9GAMM</name>
<keyword evidence="3" id="KW-1185">Reference proteome</keyword>
<evidence type="ECO:0000313" key="2">
    <source>
        <dbReference type="EMBL" id="KTC86695.1"/>
    </source>
</evidence>
<dbReference type="STRING" id="29422.Lbru_0636"/>
<keyword evidence="1" id="KW-0812">Transmembrane</keyword>
<keyword evidence="1" id="KW-1133">Transmembrane helix</keyword>
<organism evidence="2 3">
    <name type="scientific">Legionella brunensis</name>
    <dbReference type="NCBI Taxonomy" id="29422"/>
    <lineage>
        <taxon>Bacteria</taxon>
        <taxon>Pseudomonadati</taxon>
        <taxon>Pseudomonadota</taxon>
        <taxon>Gammaproteobacteria</taxon>
        <taxon>Legionellales</taxon>
        <taxon>Legionellaceae</taxon>
        <taxon>Legionella</taxon>
    </lineage>
</organism>
<dbReference type="RefSeq" id="WP_423202503.1">
    <property type="nucleotide sequence ID" value="NZ_CAAAHU010000007.1"/>
</dbReference>
<gene>
    <name evidence="2" type="ORF">Lbru_0636</name>
</gene>
<sequence length="139" mass="16633">MLSSSNYTISFGKSFNFLRVATLIYSSAFLLLFHSTWQVWLKLLLTIPLVFQLIRIFYNPIPYAKYLKLTYHNKEWQLYERNASTPLHYEKVRIVINTGLFFLLELRKANKRKVFVIFADQISNSTFRDLKIHENFDQN</sequence>
<comment type="caution">
    <text evidence="2">The sequence shown here is derived from an EMBL/GenBank/DDBJ whole genome shotgun (WGS) entry which is preliminary data.</text>
</comment>